<evidence type="ECO:0000256" key="3">
    <source>
        <dbReference type="PROSITE-ProRule" id="PRU00703"/>
    </source>
</evidence>
<evidence type="ECO:0000259" key="4">
    <source>
        <dbReference type="PROSITE" id="PS51371"/>
    </source>
</evidence>
<organism evidence="5 6">
    <name type="scientific">Ziziphus jujuba</name>
    <name type="common">Chinese jujube</name>
    <name type="synonym">Ziziphus sativa</name>
    <dbReference type="NCBI Taxonomy" id="326968"/>
    <lineage>
        <taxon>Eukaryota</taxon>
        <taxon>Viridiplantae</taxon>
        <taxon>Streptophyta</taxon>
        <taxon>Embryophyta</taxon>
        <taxon>Tracheophyta</taxon>
        <taxon>Spermatophyta</taxon>
        <taxon>Magnoliopsida</taxon>
        <taxon>eudicotyledons</taxon>
        <taxon>Gunneridae</taxon>
        <taxon>Pentapetalae</taxon>
        <taxon>rosids</taxon>
        <taxon>fabids</taxon>
        <taxon>Rosales</taxon>
        <taxon>Rhamnaceae</taxon>
        <taxon>Paliureae</taxon>
        <taxon>Ziziphus</taxon>
    </lineage>
</organism>
<feature type="domain" description="CBS" evidence="4">
    <location>
        <begin position="359"/>
        <end position="416"/>
    </location>
</feature>
<protein>
    <submittedName>
        <fullName evidence="6">SNF1-related protein kinase regulatory subunit gamma-1 isoform X1</fullName>
    </submittedName>
</protein>
<evidence type="ECO:0000256" key="1">
    <source>
        <dbReference type="ARBA" id="ARBA00022737"/>
    </source>
</evidence>
<sequence>MENIMKKDTPSSTISTHQSNQNFDSGTALQLFFDHIPISSIPGIRNSPVLELKTGDCVRDAISLLYEKNAFGALVADNATDEFSECYIGFIDFASMVLWCLEEFEKVRYHNRHRHKGTEETDHIAPFFSILERYPHIGHTKIGELAKSFLLDPFFPVNLDDTLFHVLLLLSKHRLQVVPVIEQPNSQVIGFITQNAVMQFLLQSSGLDWFDRIADKALTDFWYVFIVYFIHQYNNIFQIYDYLVNLHPFFSYRFEHKEHAVHVYGDQSITEALHTLWKNRTGVIAVTDRESKRLIGSVRNSDVYLLLESENLLHDKKTTVEEFIHMESHNGASDLNVEQDLGILLSKEILLLRKYFLPKMTLPVTNKETDTLRQAMKNMSDTKSSFSLLVDDTQQATGLLTLRDIIIQFAPPCIDSGIHGVGFFEFALEQAGCHVNNGHVICDR</sequence>
<dbReference type="RefSeq" id="XP_048336133.2">
    <property type="nucleotide sequence ID" value="XM_048480176.2"/>
</dbReference>
<accession>A0ABM3IVF4</accession>
<evidence type="ECO:0000313" key="5">
    <source>
        <dbReference type="Proteomes" id="UP001652623"/>
    </source>
</evidence>
<dbReference type="CDD" id="cd02205">
    <property type="entry name" value="CBS_pair_SF"/>
    <property type="match status" value="1"/>
</dbReference>
<feature type="domain" description="CBS" evidence="4">
    <location>
        <begin position="150"/>
        <end position="207"/>
    </location>
</feature>
<reference evidence="6" key="1">
    <citation type="submission" date="2025-08" db="UniProtKB">
        <authorList>
            <consortium name="RefSeq"/>
        </authorList>
    </citation>
    <scope>IDENTIFICATION</scope>
    <source>
        <tissue evidence="6">Seedling</tissue>
    </source>
</reference>
<keyword evidence="2 3" id="KW-0129">CBS domain</keyword>
<dbReference type="InterPro" id="IPR000644">
    <property type="entry name" value="CBS_dom"/>
</dbReference>
<dbReference type="GeneID" id="107406791"/>
<keyword evidence="1" id="KW-0677">Repeat</keyword>
<keyword evidence="5" id="KW-1185">Reference proteome</keyword>
<dbReference type="InterPro" id="IPR046342">
    <property type="entry name" value="CBS_dom_sf"/>
</dbReference>
<evidence type="ECO:0000256" key="2">
    <source>
        <dbReference type="ARBA" id="ARBA00023122"/>
    </source>
</evidence>
<dbReference type="Proteomes" id="UP001652623">
    <property type="component" value="Chromosome 9"/>
</dbReference>
<dbReference type="Pfam" id="PF00571">
    <property type="entry name" value="CBS"/>
    <property type="match status" value="2"/>
</dbReference>
<dbReference type="PANTHER" id="PTHR13780:SF124">
    <property type="entry name" value="OS01G0633400 PROTEIN"/>
    <property type="match status" value="1"/>
</dbReference>
<name>A0ABM3IVF4_ZIZJJ</name>
<proteinExistence type="predicted"/>
<dbReference type="SUPFAM" id="SSF54631">
    <property type="entry name" value="CBS-domain pair"/>
    <property type="match status" value="2"/>
</dbReference>
<dbReference type="PANTHER" id="PTHR13780">
    <property type="entry name" value="AMP-ACTIVATED PROTEIN KINASE, GAMMA REGULATORY SUBUNIT"/>
    <property type="match status" value="1"/>
</dbReference>
<dbReference type="PROSITE" id="PS51371">
    <property type="entry name" value="CBS"/>
    <property type="match status" value="2"/>
</dbReference>
<dbReference type="InterPro" id="IPR050511">
    <property type="entry name" value="AMPK_gamma/SDS23_families"/>
</dbReference>
<dbReference type="Gene3D" id="3.10.580.10">
    <property type="entry name" value="CBS-domain"/>
    <property type="match status" value="2"/>
</dbReference>
<evidence type="ECO:0000313" key="6">
    <source>
        <dbReference type="RefSeq" id="XP_048336133.2"/>
    </source>
</evidence>
<gene>
    <name evidence="6" type="primary">LOC107406791</name>
</gene>
<dbReference type="SMART" id="SM00116">
    <property type="entry name" value="CBS"/>
    <property type="match status" value="2"/>
</dbReference>